<proteinExistence type="predicted"/>
<accession>A0A2H3KHJ3</accession>
<dbReference type="GO" id="GO:0051539">
    <property type="term" value="F:4 iron, 4 sulfur cluster binding"/>
    <property type="evidence" value="ECO:0007669"/>
    <property type="project" value="UniProtKB-KW"/>
</dbReference>
<dbReference type="NCBIfam" id="NF006879">
    <property type="entry name" value="PRK09375.1-4"/>
    <property type="match status" value="1"/>
</dbReference>
<evidence type="ECO:0000256" key="4">
    <source>
        <dbReference type="ARBA" id="ARBA00022485"/>
    </source>
</evidence>
<name>A0A2H3KHJ3_9CHLR</name>
<dbReference type="AlphaFoldDB" id="A0A2H3KHJ3"/>
<sequence length="337" mass="36730">MYTNKYVLSKGGSEVSVSLYHTPPEAAAVLIEEIAALKAERNAVILAHNYEYGEIQDLADYVGDSLGMAQYAARSEAPVLVVCGVHFMAETSAILSPEKIVLIPDPEAGCSLAASINADQLRAWKAEHPGAVVVSYVNTTAEVKAESDYCCTSGNAERVIRAIPEDKTILFLPDMFLGSYLRQQTGRNIEIWAGECHVHAAIRPAMVERQRAALPGADFLIHPECGCVSSTMHYLATGALKPEGTHILSTEGMIRHAAASPAQQFVVATEIGVLHRMRKANPTKEFVPIDESISCKYMKMITLEKVRNSLRDLTHRVTVEPTLAARARTAIERMVAL</sequence>
<gene>
    <name evidence="12" type="ORF">A9Q02_04945</name>
</gene>
<dbReference type="Proteomes" id="UP000220922">
    <property type="component" value="Unassembled WGS sequence"/>
</dbReference>
<dbReference type="Gene3D" id="3.40.50.10800">
    <property type="entry name" value="NadA-like"/>
    <property type="match status" value="3"/>
</dbReference>
<dbReference type="PANTHER" id="PTHR30573:SF0">
    <property type="entry name" value="QUINOLINATE SYNTHASE, CHLOROPLASTIC"/>
    <property type="match status" value="1"/>
</dbReference>
<dbReference type="PANTHER" id="PTHR30573">
    <property type="entry name" value="QUINOLINATE SYNTHETASE A"/>
    <property type="match status" value="1"/>
</dbReference>
<dbReference type="Pfam" id="PF02445">
    <property type="entry name" value="NadA"/>
    <property type="match status" value="1"/>
</dbReference>
<evidence type="ECO:0000313" key="13">
    <source>
        <dbReference type="Proteomes" id="UP000220922"/>
    </source>
</evidence>
<evidence type="ECO:0000256" key="8">
    <source>
        <dbReference type="ARBA" id="ARBA00022723"/>
    </source>
</evidence>
<evidence type="ECO:0000256" key="10">
    <source>
        <dbReference type="ARBA" id="ARBA00023014"/>
    </source>
</evidence>
<keyword evidence="8" id="KW-0479">Metal-binding</keyword>
<comment type="pathway">
    <text evidence="2">Cofactor biosynthesis; NAD(+) biosynthesis; quinolinate from iminoaspartate: step 1/1.</text>
</comment>
<keyword evidence="10" id="KW-0411">Iron-sulfur</keyword>
<dbReference type="SUPFAM" id="SSF142754">
    <property type="entry name" value="NadA-like"/>
    <property type="match status" value="1"/>
</dbReference>
<dbReference type="GO" id="GO:0008987">
    <property type="term" value="F:quinolinate synthetase A activity"/>
    <property type="evidence" value="ECO:0007669"/>
    <property type="project" value="UniProtKB-UniRule"/>
</dbReference>
<dbReference type="InterPro" id="IPR036094">
    <property type="entry name" value="NadA_sf"/>
</dbReference>
<keyword evidence="7" id="KW-0808">Transferase</keyword>
<organism evidence="12 13">
    <name type="scientific">Candidatus Chloroploca asiatica</name>
    <dbReference type="NCBI Taxonomy" id="1506545"/>
    <lineage>
        <taxon>Bacteria</taxon>
        <taxon>Bacillati</taxon>
        <taxon>Chloroflexota</taxon>
        <taxon>Chloroflexia</taxon>
        <taxon>Chloroflexales</taxon>
        <taxon>Chloroflexineae</taxon>
        <taxon>Oscillochloridaceae</taxon>
        <taxon>Candidatus Chloroploca</taxon>
    </lineage>
</organism>
<keyword evidence="9" id="KW-0408">Iron</keyword>
<protein>
    <recommendedName>
        <fullName evidence="3 11">Quinolinate synthase</fullName>
        <ecNumber evidence="3 11">2.5.1.72</ecNumber>
    </recommendedName>
</protein>
<evidence type="ECO:0000256" key="11">
    <source>
        <dbReference type="NCBIfam" id="TIGR00550"/>
    </source>
</evidence>
<evidence type="ECO:0000256" key="1">
    <source>
        <dbReference type="ARBA" id="ARBA00001966"/>
    </source>
</evidence>
<evidence type="ECO:0000256" key="5">
    <source>
        <dbReference type="ARBA" id="ARBA00022490"/>
    </source>
</evidence>
<dbReference type="EC" id="2.5.1.72" evidence="3 11"/>
<comment type="caution">
    <text evidence="12">The sequence shown here is derived from an EMBL/GenBank/DDBJ whole genome shotgun (WGS) entry which is preliminary data.</text>
</comment>
<dbReference type="EMBL" id="LYXE01000157">
    <property type="protein sequence ID" value="PDV97255.1"/>
    <property type="molecule type" value="Genomic_DNA"/>
</dbReference>
<dbReference type="GO" id="GO:0034628">
    <property type="term" value="P:'de novo' NAD+ biosynthetic process from L-aspartate"/>
    <property type="evidence" value="ECO:0007669"/>
    <property type="project" value="TreeGrafter"/>
</dbReference>
<dbReference type="OrthoDB" id="9801204at2"/>
<dbReference type="InterPro" id="IPR003473">
    <property type="entry name" value="NadA"/>
</dbReference>
<dbReference type="FunFam" id="3.40.50.10800:FF:000007">
    <property type="entry name" value="Quinolinate synthase A"/>
    <property type="match status" value="1"/>
</dbReference>
<keyword evidence="6" id="KW-0662">Pyridine nucleotide biosynthesis</keyword>
<keyword evidence="13" id="KW-1185">Reference proteome</keyword>
<reference evidence="12 13" key="1">
    <citation type="submission" date="2016-05" db="EMBL/GenBank/DDBJ databases">
        <authorList>
            <person name="Lavstsen T."/>
            <person name="Jespersen J.S."/>
        </authorList>
    </citation>
    <scope>NUCLEOTIDE SEQUENCE [LARGE SCALE GENOMIC DNA]</scope>
    <source>
        <strain evidence="12 13">B7-9</strain>
    </source>
</reference>
<keyword evidence="4" id="KW-0004">4Fe-4S</keyword>
<keyword evidence="5" id="KW-0963">Cytoplasm</keyword>
<dbReference type="UniPathway" id="UPA00253">
    <property type="reaction ID" value="UER00327"/>
</dbReference>
<evidence type="ECO:0000256" key="3">
    <source>
        <dbReference type="ARBA" id="ARBA00012669"/>
    </source>
</evidence>
<evidence type="ECO:0000313" key="12">
    <source>
        <dbReference type="EMBL" id="PDV97255.1"/>
    </source>
</evidence>
<evidence type="ECO:0000256" key="7">
    <source>
        <dbReference type="ARBA" id="ARBA00022679"/>
    </source>
</evidence>
<evidence type="ECO:0000256" key="6">
    <source>
        <dbReference type="ARBA" id="ARBA00022642"/>
    </source>
</evidence>
<dbReference type="NCBIfam" id="TIGR00550">
    <property type="entry name" value="nadA"/>
    <property type="match status" value="1"/>
</dbReference>
<evidence type="ECO:0000256" key="9">
    <source>
        <dbReference type="ARBA" id="ARBA00023004"/>
    </source>
</evidence>
<comment type="cofactor">
    <cofactor evidence="1">
        <name>[4Fe-4S] cluster</name>
        <dbReference type="ChEBI" id="CHEBI:49883"/>
    </cofactor>
</comment>
<evidence type="ECO:0000256" key="2">
    <source>
        <dbReference type="ARBA" id="ARBA00005065"/>
    </source>
</evidence>
<dbReference type="NCBIfam" id="NF006878">
    <property type="entry name" value="PRK09375.1-2"/>
    <property type="match status" value="1"/>
</dbReference>
<dbReference type="GO" id="GO:0046872">
    <property type="term" value="F:metal ion binding"/>
    <property type="evidence" value="ECO:0007669"/>
    <property type="project" value="UniProtKB-KW"/>
</dbReference>